<sequence length="206" mass="23591">MKKVFTFITISILISACKKTENNATSTISKIKTDSVALNHSASVAASDSEALLDLFTKRKKEIVLKLKSISAEESNALYEKYFEENSTLLQEIAGKESPVLDRFYNEDEADKKAVKLLGEKLSKHQLQFWEIGEGYVEIEPLHDFYYTIFKDYITSDYKDYLYLKSEENKTLYSADAGLVISFKDLGDRVISWGKLYDQIPKFKTD</sequence>
<reference evidence="1 2" key="1">
    <citation type="submission" date="2021-01" db="EMBL/GenBank/DDBJ databases">
        <title>Genome seq and assembly of Flavobacterium sp. GN10.</title>
        <authorList>
            <person name="Chhetri G."/>
        </authorList>
    </citation>
    <scope>NUCLEOTIDE SEQUENCE [LARGE SCALE GENOMIC DNA]</scope>
    <source>
        <strain evidence="1 2">GN10</strain>
    </source>
</reference>
<gene>
    <name evidence="1" type="ORF">JI750_01060</name>
</gene>
<dbReference type="Proteomes" id="UP000603728">
    <property type="component" value="Unassembled WGS sequence"/>
</dbReference>
<accession>A0ABS1K7J5</accession>
<protein>
    <submittedName>
        <fullName evidence="1">Uncharacterized protein</fullName>
    </submittedName>
</protein>
<evidence type="ECO:0000313" key="1">
    <source>
        <dbReference type="EMBL" id="MBL0735459.1"/>
    </source>
</evidence>
<dbReference type="RefSeq" id="WP_201998377.1">
    <property type="nucleotide sequence ID" value="NZ_JAERSF010000001.1"/>
</dbReference>
<name>A0ABS1K7J5_9FLAO</name>
<comment type="caution">
    <text evidence="1">The sequence shown here is derived from an EMBL/GenBank/DDBJ whole genome shotgun (WGS) entry which is preliminary data.</text>
</comment>
<keyword evidence="2" id="KW-1185">Reference proteome</keyword>
<proteinExistence type="predicted"/>
<dbReference type="EMBL" id="JAERSF010000001">
    <property type="protein sequence ID" value="MBL0735459.1"/>
    <property type="molecule type" value="Genomic_DNA"/>
</dbReference>
<organism evidence="1 2">
    <name type="scientific">Flavobacterium tagetis</name>
    <dbReference type="NCBI Taxonomy" id="2801336"/>
    <lineage>
        <taxon>Bacteria</taxon>
        <taxon>Pseudomonadati</taxon>
        <taxon>Bacteroidota</taxon>
        <taxon>Flavobacteriia</taxon>
        <taxon>Flavobacteriales</taxon>
        <taxon>Flavobacteriaceae</taxon>
        <taxon>Flavobacterium</taxon>
    </lineage>
</organism>
<evidence type="ECO:0000313" key="2">
    <source>
        <dbReference type="Proteomes" id="UP000603728"/>
    </source>
</evidence>
<dbReference type="PROSITE" id="PS51257">
    <property type="entry name" value="PROKAR_LIPOPROTEIN"/>
    <property type="match status" value="1"/>
</dbReference>